<gene>
    <name evidence="3" type="ORF">N7U62_06315</name>
</gene>
<reference evidence="3 4" key="1">
    <citation type="submission" date="2022-10" db="EMBL/GenBank/DDBJ databases">
        <title>Comparative genomics and taxonomic characterization of three novel marine species of genus Reichenbachiella exhibiting antioxidant and polysaccharide degradation activities.</title>
        <authorList>
            <person name="Muhammad N."/>
            <person name="Lee Y.-J."/>
            <person name="Ko J."/>
            <person name="Kim S.-G."/>
        </authorList>
    </citation>
    <scope>NUCLEOTIDE SEQUENCE [LARGE SCALE GENOMIC DNA]</scope>
    <source>
        <strain evidence="3 4">ABR2-5</strain>
    </source>
</reference>
<dbReference type="InterPro" id="IPR001789">
    <property type="entry name" value="Sig_transdc_resp-reg_receiver"/>
</dbReference>
<proteinExistence type="predicted"/>
<dbReference type="Pfam" id="PF00072">
    <property type="entry name" value="Response_reg"/>
    <property type="match status" value="1"/>
</dbReference>
<sequence>MVKYKCELALLIDNNATDNYAHKLAIIESQLAREVKVVTSGKDAIDYLRHENNPVPQIILFDVLIPIVEGQVFLHEFASLSHPHKNEMKIVILTYHEHDTHVEKLLVNQEITCVESKPLTMDSFDRLGAIMC</sequence>
<organism evidence="3 4">
    <name type="scientific">Reichenbachiella ulvae</name>
    <dbReference type="NCBI Taxonomy" id="2980104"/>
    <lineage>
        <taxon>Bacteria</taxon>
        <taxon>Pseudomonadati</taxon>
        <taxon>Bacteroidota</taxon>
        <taxon>Cytophagia</taxon>
        <taxon>Cytophagales</taxon>
        <taxon>Reichenbachiellaceae</taxon>
        <taxon>Reichenbachiella</taxon>
    </lineage>
</organism>
<dbReference type="SUPFAM" id="SSF52172">
    <property type="entry name" value="CheY-like"/>
    <property type="match status" value="1"/>
</dbReference>
<dbReference type="Proteomes" id="UP001300692">
    <property type="component" value="Unassembled WGS sequence"/>
</dbReference>
<evidence type="ECO:0000313" key="3">
    <source>
        <dbReference type="EMBL" id="MCV9386270.1"/>
    </source>
</evidence>
<comment type="caution">
    <text evidence="3">The sequence shown here is derived from an EMBL/GenBank/DDBJ whole genome shotgun (WGS) entry which is preliminary data.</text>
</comment>
<evidence type="ECO:0000313" key="4">
    <source>
        <dbReference type="Proteomes" id="UP001300692"/>
    </source>
</evidence>
<dbReference type="InterPro" id="IPR011006">
    <property type="entry name" value="CheY-like_superfamily"/>
</dbReference>
<name>A0ABT3CRF1_9BACT</name>
<protein>
    <submittedName>
        <fullName evidence="3">Response regulator</fullName>
    </submittedName>
</protein>
<feature type="domain" description="Response regulatory" evidence="2">
    <location>
        <begin position="8"/>
        <end position="132"/>
    </location>
</feature>
<dbReference type="Gene3D" id="3.40.50.2300">
    <property type="match status" value="1"/>
</dbReference>
<keyword evidence="1" id="KW-0597">Phosphoprotein</keyword>
<keyword evidence="4" id="KW-1185">Reference proteome</keyword>
<dbReference type="RefSeq" id="WP_264137055.1">
    <property type="nucleotide sequence ID" value="NZ_JAOYOD010000001.1"/>
</dbReference>
<dbReference type="EMBL" id="JAOYOD010000001">
    <property type="protein sequence ID" value="MCV9386270.1"/>
    <property type="molecule type" value="Genomic_DNA"/>
</dbReference>
<evidence type="ECO:0000256" key="1">
    <source>
        <dbReference type="PROSITE-ProRule" id="PRU00169"/>
    </source>
</evidence>
<feature type="modified residue" description="4-aspartylphosphate" evidence="1">
    <location>
        <position position="62"/>
    </location>
</feature>
<evidence type="ECO:0000259" key="2">
    <source>
        <dbReference type="PROSITE" id="PS50110"/>
    </source>
</evidence>
<dbReference type="PROSITE" id="PS50110">
    <property type="entry name" value="RESPONSE_REGULATORY"/>
    <property type="match status" value="1"/>
</dbReference>
<accession>A0ABT3CRF1</accession>